<feature type="transmembrane region" description="Helical" evidence="12">
    <location>
        <begin position="117"/>
        <end position="136"/>
    </location>
</feature>
<feature type="domain" description="Peptidase M50" evidence="13">
    <location>
        <begin position="34"/>
        <end position="108"/>
    </location>
</feature>
<evidence type="ECO:0000259" key="13">
    <source>
        <dbReference type="Pfam" id="PF02163"/>
    </source>
</evidence>
<gene>
    <name evidence="14" type="ORF">LMF89_15385</name>
</gene>
<feature type="domain" description="Peptidase M50" evidence="13">
    <location>
        <begin position="111"/>
        <end position="147"/>
    </location>
</feature>
<organism evidence="14 15">
    <name type="scientific">Pelosinus baikalensis</name>
    <dbReference type="NCBI Taxonomy" id="2892015"/>
    <lineage>
        <taxon>Bacteria</taxon>
        <taxon>Bacillati</taxon>
        <taxon>Bacillota</taxon>
        <taxon>Negativicutes</taxon>
        <taxon>Selenomonadales</taxon>
        <taxon>Sporomusaceae</taxon>
        <taxon>Pelosinus</taxon>
    </lineage>
</organism>
<keyword evidence="15" id="KW-1185">Reference proteome</keyword>
<dbReference type="RefSeq" id="WP_229535845.1">
    <property type="nucleotide sequence ID" value="NZ_JAJHJB010000022.1"/>
</dbReference>
<feature type="transmembrane region" description="Helical" evidence="12">
    <location>
        <begin position="12"/>
        <end position="42"/>
    </location>
</feature>
<evidence type="ECO:0000256" key="6">
    <source>
        <dbReference type="ARBA" id="ARBA00022723"/>
    </source>
</evidence>
<comment type="caution">
    <text evidence="14">The sequence shown here is derived from an EMBL/GenBank/DDBJ whole genome shotgun (WGS) entry which is preliminary data.</text>
</comment>
<proteinExistence type="inferred from homology"/>
<evidence type="ECO:0000256" key="8">
    <source>
        <dbReference type="ARBA" id="ARBA00022833"/>
    </source>
</evidence>
<dbReference type="PANTHER" id="PTHR39188">
    <property type="entry name" value="MEMBRANE-ASSOCIATED ZINC METALLOPROTEASE M50B"/>
    <property type="match status" value="1"/>
</dbReference>
<evidence type="ECO:0000256" key="5">
    <source>
        <dbReference type="ARBA" id="ARBA00022692"/>
    </source>
</evidence>
<name>A0ABS8HU71_9FIRM</name>
<reference evidence="14" key="1">
    <citation type="submission" date="2021-11" db="EMBL/GenBank/DDBJ databases">
        <title>Description of a new species Pelosinus isolated from the bottom sediments of Lake Baikal.</title>
        <authorList>
            <person name="Zakharyuk A."/>
        </authorList>
    </citation>
    <scope>NUCLEOTIDE SEQUENCE</scope>
    <source>
        <strain evidence="14">Bkl1</strain>
    </source>
</reference>
<keyword evidence="5 12" id="KW-0812">Transmembrane</keyword>
<evidence type="ECO:0000256" key="11">
    <source>
        <dbReference type="ARBA" id="ARBA00023136"/>
    </source>
</evidence>
<evidence type="ECO:0000256" key="3">
    <source>
        <dbReference type="ARBA" id="ARBA00007931"/>
    </source>
</evidence>
<comment type="cofactor">
    <cofactor evidence="1">
        <name>Zn(2+)</name>
        <dbReference type="ChEBI" id="CHEBI:29105"/>
    </cofactor>
</comment>
<feature type="transmembrane region" description="Helical" evidence="12">
    <location>
        <begin position="157"/>
        <end position="176"/>
    </location>
</feature>
<dbReference type="Pfam" id="PF02163">
    <property type="entry name" value="Peptidase_M50"/>
    <property type="match status" value="2"/>
</dbReference>
<comment type="similarity">
    <text evidence="3">Belongs to the peptidase M50B family.</text>
</comment>
<evidence type="ECO:0000256" key="4">
    <source>
        <dbReference type="ARBA" id="ARBA00022670"/>
    </source>
</evidence>
<dbReference type="InterPro" id="IPR008915">
    <property type="entry name" value="Peptidase_M50"/>
</dbReference>
<dbReference type="EMBL" id="JAJHJB010000022">
    <property type="protein sequence ID" value="MCC5466729.1"/>
    <property type="molecule type" value="Genomic_DNA"/>
</dbReference>
<protein>
    <submittedName>
        <fullName evidence="14">M50 family metallopeptidase</fullName>
    </submittedName>
</protein>
<keyword evidence="9 12" id="KW-1133">Transmembrane helix</keyword>
<evidence type="ECO:0000256" key="9">
    <source>
        <dbReference type="ARBA" id="ARBA00022989"/>
    </source>
</evidence>
<accession>A0ABS8HU71</accession>
<evidence type="ECO:0000256" key="1">
    <source>
        <dbReference type="ARBA" id="ARBA00001947"/>
    </source>
</evidence>
<evidence type="ECO:0000256" key="7">
    <source>
        <dbReference type="ARBA" id="ARBA00022801"/>
    </source>
</evidence>
<keyword evidence="6" id="KW-0479">Metal-binding</keyword>
<comment type="subcellular location">
    <subcellularLocation>
        <location evidence="2">Membrane</location>
        <topology evidence="2">Multi-pass membrane protein</topology>
    </subcellularLocation>
</comment>
<dbReference type="PANTHER" id="PTHR39188:SF3">
    <property type="entry name" value="STAGE IV SPORULATION PROTEIN FB"/>
    <property type="match status" value="1"/>
</dbReference>
<feature type="transmembrane region" description="Helical" evidence="12">
    <location>
        <begin position="182"/>
        <end position="199"/>
    </location>
</feature>
<dbReference type="SUPFAM" id="SSF54631">
    <property type="entry name" value="CBS-domain pair"/>
    <property type="match status" value="1"/>
</dbReference>
<keyword evidence="11 12" id="KW-0472">Membrane</keyword>
<dbReference type="InterPro" id="IPR046342">
    <property type="entry name" value="CBS_dom_sf"/>
</dbReference>
<keyword evidence="8" id="KW-0862">Zinc</keyword>
<keyword evidence="10" id="KW-0482">Metalloprotease</keyword>
<evidence type="ECO:0000256" key="10">
    <source>
        <dbReference type="ARBA" id="ARBA00023049"/>
    </source>
</evidence>
<evidence type="ECO:0000256" key="2">
    <source>
        <dbReference type="ARBA" id="ARBA00004141"/>
    </source>
</evidence>
<sequence>MRVANVAGIDLIVSYWFIAMILFFSLAGMMVKVLLVFSAVLWHELAHAGAAIALGFSVREVELLPFGGVARIEGLGAASSKSEMIIAAAGPAASVVLAAIVYSSMFYFNLWTEIWDFFYKANIMLAIFNMMPGLPLDGGRIFRAWLALYIDYGKATAIAAGISKCVSISLVCIVIFQYVQGSTVNISFLVAAIFLYTTAKSELKVAGFRTLRIMAQKKTLLRSRGMMPTTHLTVMEGVLLKDIVRLFRPDQYYVMLVVNDDCRVCGTLTETEVWEGLPKNGLHASIGELIDS</sequence>
<dbReference type="Proteomes" id="UP001165492">
    <property type="component" value="Unassembled WGS sequence"/>
</dbReference>
<dbReference type="CDD" id="cd06161">
    <property type="entry name" value="S2P-M50_SpoIVFB"/>
    <property type="match status" value="1"/>
</dbReference>
<keyword evidence="7" id="KW-0378">Hydrolase</keyword>
<feature type="transmembrane region" description="Helical" evidence="12">
    <location>
        <begin position="84"/>
        <end position="105"/>
    </location>
</feature>
<keyword evidence="4" id="KW-0645">Protease</keyword>
<evidence type="ECO:0000313" key="15">
    <source>
        <dbReference type="Proteomes" id="UP001165492"/>
    </source>
</evidence>
<evidence type="ECO:0000313" key="14">
    <source>
        <dbReference type="EMBL" id="MCC5466729.1"/>
    </source>
</evidence>
<evidence type="ECO:0000256" key="12">
    <source>
        <dbReference type="SAM" id="Phobius"/>
    </source>
</evidence>